<dbReference type="GO" id="GO:0002161">
    <property type="term" value="F:aminoacyl-tRNA deacylase activity"/>
    <property type="evidence" value="ECO:0007669"/>
    <property type="project" value="InterPro"/>
</dbReference>
<dbReference type="PROSITE" id="PS00178">
    <property type="entry name" value="AA_TRNA_LIGASE_I"/>
    <property type="match status" value="1"/>
</dbReference>
<dbReference type="InterPro" id="IPR002303">
    <property type="entry name" value="Valyl-tRNA_ligase"/>
</dbReference>
<dbReference type="Gene3D" id="3.90.740.10">
    <property type="entry name" value="Valyl/Leucyl/Isoleucyl-tRNA synthetase, editing domain"/>
    <property type="match status" value="1"/>
</dbReference>
<evidence type="ECO:0000256" key="2">
    <source>
        <dbReference type="ARBA" id="ARBA00005594"/>
    </source>
</evidence>
<keyword evidence="13" id="KW-0175">Coiled coil</keyword>
<reference evidence="16" key="1">
    <citation type="submission" date="2021-12" db="EMBL/GenBank/DDBJ databases">
        <authorList>
            <person name="King R."/>
        </authorList>
    </citation>
    <scope>NUCLEOTIDE SEQUENCE</scope>
</reference>
<keyword evidence="7 12" id="KW-0067">ATP-binding</keyword>
<dbReference type="InterPro" id="IPR001412">
    <property type="entry name" value="aa-tRNA-synth_I_CS"/>
</dbReference>
<comment type="catalytic activity">
    <reaction evidence="11">
        <text>tRNA(Val) + L-valine + ATP = L-valyl-tRNA(Val) + AMP + diphosphate</text>
        <dbReference type="Rhea" id="RHEA:10704"/>
        <dbReference type="Rhea" id="RHEA-COMP:9672"/>
        <dbReference type="Rhea" id="RHEA-COMP:9708"/>
        <dbReference type="ChEBI" id="CHEBI:30616"/>
        <dbReference type="ChEBI" id="CHEBI:33019"/>
        <dbReference type="ChEBI" id="CHEBI:57762"/>
        <dbReference type="ChEBI" id="CHEBI:78442"/>
        <dbReference type="ChEBI" id="CHEBI:78537"/>
        <dbReference type="ChEBI" id="CHEBI:456215"/>
        <dbReference type="EC" id="6.1.1.9"/>
    </reaction>
</comment>
<keyword evidence="6 12" id="KW-0547">Nucleotide-binding</keyword>
<dbReference type="Proteomes" id="UP001154078">
    <property type="component" value="Chromosome 1"/>
</dbReference>
<dbReference type="EMBL" id="OV121132">
    <property type="protein sequence ID" value="CAH0546076.1"/>
    <property type="molecule type" value="Genomic_DNA"/>
</dbReference>
<dbReference type="AlphaFoldDB" id="A0A9P0F8I1"/>
<evidence type="ECO:0000313" key="16">
    <source>
        <dbReference type="EMBL" id="CAH0546076.1"/>
    </source>
</evidence>
<evidence type="ECO:0000259" key="14">
    <source>
        <dbReference type="Pfam" id="PF00133"/>
    </source>
</evidence>
<keyword evidence="8 12" id="KW-0648">Protein biosynthesis</keyword>
<evidence type="ECO:0000256" key="10">
    <source>
        <dbReference type="ARBA" id="ARBA00029936"/>
    </source>
</evidence>
<dbReference type="SUPFAM" id="SSF52374">
    <property type="entry name" value="Nucleotidylyl transferase"/>
    <property type="match status" value="1"/>
</dbReference>
<dbReference type="GO" id="GO:0004832">
    <property type="term" value="F:valine-tRNA ligase activity"/>
    <property type="evidence" value="ECO:0007669"/>
    <property type="project" value="UniProtKB-EC"/>
</dbReference>
<dbReference type="SUPFAM" id="SSF50677">
    <property type="entry name" value="ValRS/IleRS/LeuRS editing domain"/>
    <property type="match status" value="1"/>
</dbReference>
<keyword evidence="4" id="KW-0963">Cytoplasm</keyword>
<dbReference type="GO" id="GO:0006438">
    <property type="term" value="P:valyl-tRNA aminoacylation"/>
    <property type="evidence" value="ECO:0007669"/>
    <property type="project" value="InterPro"/>
</dbReference>
<protein>
    <recommendedName>
        <fullName evidence="3">valine--tRNA ligase</fullName>
        <ecNumber evidence="3">6.1.1.9</ecNumber>
    </recommendedName>
    <alternativeName>
        <fullName evidence="10">Valyl-tRNA synthetase</fullName>
    </alternativeName>
</protein>
<dbReference type="CDD" id="cd07962">
    <property type="entry name" value="Anticodon_Ia_Val"/>
    <property type="match status" value="1"/>
</dbReference>
<evidence type="ECO:0000256" key="4">
    <source>
        <dbReference type="ARBA" id="ARBA00022490"/>
    </source>
</evidence>
<keyword evidence="5 12" id="KW-0436">Ligase</keyword>
<dbReference type="SUPFAM" id="SSF47323">
    <property type="entry name" value="Anticodon-binding domain of a subclass of class I aminoacyl-tRNA synthetases"/>
    <property type="match status" value="1"/>
</dbReference>
<dbReference type="PANTHER" id="PTHR11946:SF109">
    <property type="entry name" value="VALINE--TRNA LIGASE"/>
    <property type="match status" value="1"/>
</dbReference>
<dbReference type="FunFam" id="3.90.740.10:FF:000005">
    <property type="entry name" value="Valine--tRNA ligase, mitochondrial"/>
    <property type="match status" value="1"/>
</dbReference>
<evidence type="ECO:0000256" key="1">
    <source>
        <dbReference type="ARBA" id="ARBA00004496"/>
    </source>
</evidence>
<evidence type="ECO:0000256" key="9">
    <source>
        <dbReference type="ARBA" id="ARBA00023146"/>
    </source>
</evidence>
<gene>
    <name evidence="16" type="ORF">MELIAE_LOCUS321</name>
</gene>
<comment type="subcellular location">
    <subcellularLocation>
        <location evidence="1">Cytoplasm</location>
    </subcellularLocation>
</comment>
<accession>A0A9P0F8I1</accession>
<dbReference type="InterPro" id="IPR013155">
    <property type="entry name" value="M/V/L/I-tRNA-synth_anticd-bd"/>
</dbReference>
<dbReference type="EC" id="6.1.1.9" evidence="3"/>
<dbReference type="InterPro" id="IPR002300">
    <property type="entry name" value="aa-tRNA-synth_Ia"/>
</dbReference>
<feature type="domain" description="Aminoacyl-tRNA synthetase class Ia" evidence="14">
    <location>
        <begin position="55"/>
        <end position="655"/>
    </location>
</feature>
<dbReference type="Gene3D" id="1.10.730.10">
    <property type="entry name" value="Isoleucyl-tRNA Synthetase, Domain 1"/>
    <property type="match status" value="1"/>
</dbReference>
<evidence type="ECO:0000256" key="7">
    <source>
        <dbReference type="ARBA" id="ARBA00022840"/>
    </source>
</evidence>
<evidence type="ECO:0000256" key="13">
    <source>
        <dbReference type="SAM" id="Coils"/>
    </source>
</evidence>
<dbReference type="NCBIfam" id="NF004349">
    <property type="entry name" value="PRK05729.1"/>
    <property type="match status" value="1"/>
</dbReference>
<evidence type="ECO:0000259" key="15">
    <source>
        <dbReference type="Pfam" id="PF08264"/>
    </source>
</evidence>
<evidence type="ECO:0000256" key="5">
    <source>
        <dbReference type="ARBA" id="ARBA00022598"/>
    </source>
</evidence>
<evidence type="ECO:0000256" key="11">
    <source>
        <dbReference type="ARBA" id="ARBA00047552"/>
    </source>
</evidence>
<evidence type="ECO:0000256" key="3">
    <source>
        <dbReference type="ARBA" id="ARBA00013169"/>
    </source>
</evidence>
<dbReference type="InterPro" id="IPR009080">
    <property type="entry name" value="tRNAsynth_Ia_anticodon-bd"/>
</dbReference>
<dbReference type="FunFam" id="3.40.50.620:FF:000078">
    <property type="entry name" value="Valine--tRNA ligase, mitochondrial"/>
    <property type="match status" value="1"/>
</dbReference>
<dbReference type="CDD" id="cd00817">
    <property type="entry name" value="ValRS_core"/>
    <property type="match status" value="1"/>
</dbReference>
<organism evidence="16 17">
    <name type="scientific">Brassicogethes aeneus</name>
    <name type="common">Rape pollen beetle</name>
    <name type="synonym">Meligethes aeneus</name>
    <dbReference type="NCBI Taxonomy" id="1431903"/>
    <lineage>
        <taxon>Eukaryota</taxon>
        <taxon>Metazoa</taxon>
        <taxon>Ecdysozoa</taxon>
        <taxon>Arthropoda</taxon>
        <taxon>Hexapoda</taxon>
        <taxon>Insecta</taxon>
        <taxon>Pterygota</taxon>
        <taxon>Neoptera</taxon>
        <taxon>Endopterygota</taxon>
        <taxon>Coleoptera</taxon>
        <taxon>Polyphaga</taxon>
        <taxon>Cucujiformia</taxon>
        <taxon>Nitidulidae</taxon>
        <taxon>Meligethinae</taxon>
        <taxon>Brassicogethes</taxon>
    </lineage>
</organism>
<dbReference type="InterPro" id="IPR014729">
    <property type="entry name" value="Rossmann-like_a/b/a_fold"/>
</dbReference>
<dbReference type="PRINTS" id="PR00986">
    <property type="entry name" value="TRNASYNTHVAL"/>
</dbReference>
<keyword evidence="9 12" id="KW-0030">Aminoacyl-tRNA synthetase</keyword>
<feature type="coiled-coil region" evidence="13">
    <location>
        <begin position="912"/>
        <end position="939"/>
    </location>
</feature>
<dbReference type="Pfam" id="PF08264">
    <property type="entry name" value="Anticodon_1"/>
    <property type="match status" value="1"/>
</dbReference>
<dbReference type="Gene3D" id="3.40.50.620">
    <property type="entry name" value="HUPs"/>
    <property type="match status" value="2"/>
</dbReference>
<dbReference type="PANTHER" id="PTHR11946">
    <property type="entry name" value="VALYL-TRNA SYNTHETASES"/>
    <property type="match status" value="1"/>
</dbReference>
<dbReference type="FunFam" id="3.40.50.620:FF:000020">
    <property type="entry name" value="Valine--tRNA ligase, mitochondrial"/>
    <property type="match status" value="1"/>
</dbReference>
<evidence type="ECO:0000313" key="17">
    <source>
        <dbReference type="Proteomes" id="UP001154078"/>
    </source>
</evidence>
<proteinExistence type="inferred from homology"/>
<dbReference type="InterPro" id="IPR009008">
    <property type="entry name" value="Val/Leu/Ile-tRNA-synth_edit"/>
</dbReference>
<evidence type="ECO:0000256" key="8">
    <source>
        <dbReference type="ARBA" id="ARBA00022917"/>
    </source>
</evidence>
<dbReference type="InterPro" id="IPR033705">
    <property type="entry name" value="Anticodon_Ia_Val"/>
</dbReference>
<dbReference type="Pfam" id="PF00133">
    <property type="entry name" value="tRNA-synt_1"/>
    <property type="match status" value="1"/>
</dbReference>
<dbReference type="GO" id="GO:0005829">
    <property type="term" value="C:cytosol"/>
    <property type="evidence" value="ECO:0007669"/>
    <property type="project" value="TreeGrafter"/>
</dbReference>
<keyword evidence="17" id="KW-1185">Reference proteome</keyword>
<sequence>MFKVYNKCSLLRKNNCHVPVVSCYNKLFKSTLSNSAGLDAGYVPSKVETNNNTTKYFEPPLKSSECFTLILPPPNITGTLHLGHALTATIQDVMVRWNRMRGIETAWIPGLDHAGIATQVVVEKKLWKEKKLTRHDVGREEFEKLVWKWKIENENVIKKQLKRLNVSLDWDKETFTMDEPRSEAVTEAFIRLFDAGLIYRADHLVNWSCVLQSAISDIEVEHLNIAGPTDVSVPGYEKPVKFGQLTSFSYKFEDSDVEEIVVSSTRLETMLGDSAVAVNPRDERYLRHVGRKLRHPFLNKTIPVIADDFVDVNFGTGAVKVTPAHDRTDFEAGKRHDLETISVIDESGKLTDACGEFAGLGRFEAREILRERLSSMGLLKGTQDHQMIVPICSRSKDVVELLVRPQWFVRCDGMAANAVRDVKEGRLTIDPPHFDKTWFNWLENIRDWCVSRQLWWGHRIPAYECSAGNDVVWVAAKSVEEARKKALEKLNLNEIGKINVRQDEDVLDTWFSSSLLPFSAFGWPKQTALLSKHYPLSVMETGHDILFFWVARMAMLGAQLNGGQLPFDKVLLHGIVCDSHGAKMSKSLGNVISPDDVINGASLKDLEAGSRAAHSSGILSEEELDRSVRGHKKMFPEGIPQCGADSLRFTLSSHNIKNHFINFDVSECYTNKLFGNKIWQATKFTKLWFDNVSNERQLNKRPPNLDDLHPMDKWILSKLDGMVSVANEGFENNNFHVVTHALKNFLYFEFCDVYLESTKRGLRELNSLRAASHVWTLLTSLDVGLRVLAPFMPTLAAHLHSYLPLTERNLYFPQDLNWKNEQLEKEISDVMSVVIAIRRLKKMFNVVGKHKPEAFIISNDPVFSNLSETIEDLASCHKINIHGSSSELNLKNTVVDNVGNTVLHLIVPQELIQALEMDSAKMEKKKEKLLKELEKMNKMVSGSTYNVNVAPEVQESHSNKIAGLQEKLSRINYIETLTK</sequence>
<evidence type="ECO:0000256" key="12">
    <source>
        <dbReference type="RuleBase" id="RU363035"/>
    </source>
</evidence>
<comment type="similarity">
    <text evidence="2 12">Belongs to the class-I aminoacyl-tRNA synthetase family.</text>
</comment>
<evidence type="ECO:0000256" key="6">
    <source>
        <dbReference type="ARBA" id="ARBA00022741"/>
    </source>
</evidence>
<dbReference type="GO" id="GO:0005524">
    <property type="term" value="F:ATP binding"/>
    <property type="evidence" value="ECO:0007669"/>
    <property type="project" value="UniProtKB-KW"/>
</dbReference>
<name>A0A9P0F8I1_BRAAE</name>
<feature type="domain" description="Methionyl/Valyl/Leucyl/Isoleucyl-tRNA synthetase anticodon-binding" evidence="15">
    <location>
        <begin position="712"/>
        <end position="846"/>
    </location>
</feature>
<dbReference type="OrthoDB" id="629407at2759"/>
<dbReference type="NCBIfam" id="TIGR00422">
    <property type="entry name" value="valS"/>
    <property type="match status" value="1"/>
</dbReference>